<keyword evidence="4" id="KW-0805">Transcription regulation</keyword>
<proteinExistence type="predicted"/>
<evidence type="ECO:0000256" key="7">
    <source>
        <dbReference type="ARBA" id="ARBA00023170"/>
    </source>
</evidence>
<sequence length="89" mass="10138">VCGDESRGRHYGQYTCEACKSFFKRSVRKGAAYICLRGGACDIDARLRNRCRYCRWKRCLAAGMKKQIPKPQLQAQTLDPKALNVPLNQ</sequence>
<evidence type="ECO:0000256" key="2">
    <source>
        <dbReference type="ARBA" id="ARBA00022771"/>
    </source>
</evidence>
<keyword evidence="2" id="KW-0863">Zinc-finger</keyword>
<dbReference type="GO" id="GO:0008270">
    <property type="term" value="F:zinc ion binding"/>
    <property type="evidence" value="ECO:0007669"/>
    <property type="project" value="UniProtKB-KW"/>
</dbReference>
<reference evidence="10 11" key="1">
    <citation type="submission" date="2018-11" db="EMBL/GenBank/DDBJ databases">
        <authorList>
            <consortium name="Pathogen Informatics"/>
        </authorList>
    </citation>
    <scope>NUCLEOTIDE SEQUENCE [LARGE SCALE GENOMIC DNA]</scope>
</reference>
<protein>
    <recommendedName>
        <fullName evidence="9">Nuclear receptor domain-containing protein</fullName>
    </recommendedName>
</protein>
<dbReference type="EMBL" id="UYRU01068464">
    <property type="protein sequence ID" value="VDN17734.1"/>
    <property type="molecule type" value="Genomic_DNA"/>
</dbReference>
<keyword evidence="7" id="KW-0675">Receptor</keyword>
<dbReference type="Proteomes" id="UP000281553">
    <property type="component" value="Unassembled WGS sequence"/>
</dbReference>
<dbReference type="GO" id="GO:0030154">
    <property type="term" value="P:cell differentiation"/>
    <property type="evidence" value="ECO:0007669"/>
    <property type="project" value="TreeGrafter"/>
</dbReference>
<dbReference type="GO" id="GO:0045944">
    <property type="term" value="P:positive regulation of transcription by RNA polymerase II"/>
    <property type="evidence" value="ECO:0007669"/>
    <property type="project" value="TreeGrafter"/>
</dbReference>
<dbReference type="OrthoDB" id="5771769at2759"/>
<organism evidence="10 11">
    <name type="scientific">Dibothriocephalus latus</name>
    <name type="common">Fish tapeworm</name>
    <name type="synonym">Diphyllobothrium latum</name>
    <dbReference type="NCBI Taxonomy" id="60516"/>
    <lineage>
        <taxon>Eukaryota</taxon>
        <taxon>Metazoa</taxon>
        <taxon>Spiralia</taxon>
        <taxon>Lophotrochozoa</taxon>
        <taxon>Platyhelminthes</taxon>
        <taxon>Cestoda</taxon>
        <taxon>Eucestoda</taxon>
        <taxon>Diphyllobothriidea</taxon>
        <taxon>Diphyllobothriidae</taxon>
        <taxon>Dibothriocephalus</taxon>
    </lineage>
</organism>
<keyword evidence="5" id="KW-0238">DNA-binding</keyword>
<dbReference type="Gene3D" id="3.30.50.10">
    <property type="entry name" value="Erythroid Transcription Factor GATA-1, subunit A"/>
    <property type="match status" value="1"/>
</dbReference>
<evidence type="ECO:0000256" key="4">
    <source>
        <dbReference type="ARBA" id="ARBA00023015"/>
    </source>
</evidence>
<evidence type="ECO:0000313" key="11">
    <source>
        <dbReference type="Proteomes" id="UP000281553"/>
    </source>
</evidence>
<dbReference type="GO" id="GO:0000122">
    <property type="term" value="P:negative regulation of transcription by RNA polymerase II"/>
    <property type="evidence" value="ECO:0007669"/>
    <property type="project" value="TreeGrafter"/>
</dbReference>
<evidence type="ECO:0000259" key="9">
    <source>
        <dbReference type="PROSITE" id="PS51030"/>
    </source>
</evidence>
<evidence type="ECO:0000256" key="5">
    <source>
        <dbReference type="ARBA" id="ARBA00023125"/>
    </source>
</evidence>
<dbReference type="GO" id="GO:0000978">
    <property type="term" value="F:RNA polymerase II cis-regulatory region sequence-specific DNA binding"/>
    <property type="evidence" value="ECO:0007669"/>
    <property type="project" value="TreeGrafter"/>
</dbReference>
<dbReference type="CDD" id="cd06916">
    <property type="entry name" value="NR_DBD_like"/>
    <property type="match status" value="1"/>
</dbReference>
<evidence type="ECO:0000256" key="1">
    <source>
        <dbReference type="ARBA" id="ARBA00022723"/>
    </source>
</evidence>
<evidence type="ECO:0000256" key="8">
    <source>
        <dbReference type="ARBA" id="ARBA00023242"/>
    </source>
</evidence>
<dbReference type="GO" id="GO:0004879">
    <property type="term" value="F:nuclear receptor activity"/>
    <property type="evidence" value="ECO:0007669"/>
    <property type="project" value="TreeGrafter"/>
</dbReference>
<evidence type="ECO:0000256" key="6">
    <source>
        <dbReference type="ARBA" id="ARBA00023163"/>
    </source>
</evidence>
<dbReference type="PANTHER" id="PTHR24082:SF507">
    <property type="entry name" value="BILE ACID RECEPTOR-RELATED"/>
    <property type="match status" value="1"/>
</dbReference>
<keyword evidence="11" id="KW-1185">Reference proteome</keyword>
<accession>A0A3P7LLV0</accession>
<dbReference type="SUPFAM" id="SSF57716">
    <property type="entry name" value="Glucocorticoid receptor-like (DNA-binding domain)"/>
    <property type="match status" value="1"/>
</dbReference>
<keyword evidence="6" id="KW-0804">Transcription</keyword>
<evidence type="ECO:0000256" key="3">
    <source>
        <dbReference type="ARBA" id="ARBA00022833"/>
    </source>
</evidence>
<feature type="non-terminal residue" evidence="10">
    <location>
        <position position="1"/>
    </location>
</feature>
<dbReference type="GO" id="GO:0090575">
    <property type="term" value="C:RNA polymerase II transcription regulator complex"/>
    <property type="evidence" value="ECO:0007669"/>
    <property type="project" value="TreeGrafter"/>
</dbReference>
<dbReference type="InterPro" id="IPR013088">
    <property type="entry name" value="Znf_NHR/GATA"/>
</dbReference>
<dbReference type="PRINTS" id="PR00047">
    <property type="entry name" value="STROIDFINGER"/>
</dbReference>
<keyword evidence="1" id="KW-0479">Metal-binding</keyword>
<dbReference type="Pfam" id="PF00105">
    <property type="entry name" value="zf-C4"/>
    <property type="match status" value="1"/>
</dbReference>
<gene>
    <name evidence="10" type="ORF">DILT_LOCUS13006</name>
</gene>
<dbReference type="PROSITE" id="PS51030">
    <property type="entry name" value="NUCLEAR_REC_DBD_2"/>
    <property type="match status" value="1"/>
</dbReference>
<dbReference type="InterPro" id="IPR001628">
    <property type="entry name" value="Znf_hrmn_rcpt"/>
</dbReference>
<dbReference type="SMART" id="SM00399">
    <property type="entry name" value="ZnF_C4"/>
    <property type="match status" value="1"/>
</dbReference>
<evidence type="ECO:0000313" key="10">
    <source>
        <dbReference type="EMBL" id="VDN17734.1"/>
    </source>
</evidence>
<dbReference type="PANTHER" id="PTHR24082">
    <property type="entry name" value="NUCLEAR HORMONE RECEPTOR"/>
    <property type="match status" value="1"/>
</dbReference>
<feature type="domain" description="Nuclear receptor" evidence="9">
    <location>
        <begin position="1"/>
        <end position="71"/>
    </location>
</feature>
<name>A0A3P7LLV0_DIBLA</name>
<keyword evidence="8" id="KW-0539">Nucleus</keyword>
<dbReference type="AlphaFoldDB" id="A0A3P7LLV0"/>
<keyword evidence="3" id="KW-0862">Zinc</keyword>
<dbReference type="InterPro" id="IPR050234">
    <property type="entry name" value="Nuclear_hormone_rcpt_NR1"/>
</dbReference>